<dbReference type="InterPro" id="IPR025875">
    <property type="entry name" value="Leu-rich_rpt_4"/>
</dbReference>
<dbReference type="Pfam" id="PF12799">
    <property type="entry name" value="LRR_4"/>
    <property type="match status" value="2"/>
</dbReference>
<dbReference type="GO" id="GO:0007165">
    <property type="term" value="P:signal transduction"/>
    <property type="evidence" value="ECO:0007669"/>
    <property type="project" value="InterPro"/>
</dbReference>
<dbReference type="SUPFAM" id="SSF52058">
    <property type="entry name" value="L domain-like"/>
    <property type="match status" value="1"/>
</dbReference>
<organism evidence="4 5">
    <name type="scientific">Moheibacter lacus</name>
    <dbReference type="NCBI Taxonomy" id="2745851"/>
    <lineage>
        <taxon>Bacteria</taxon>
        <taxon>Pseudomonadati</taxon>
        <taxon>Bacteroidota</taxon>
        <taxon>Flavobacteriia</taxon>
        <taxon>Flavobacteriales</taxon>
        <taxon>Weeksellaceae</taxon>
        <taxon>Moheibacter</taxon>
    </lineage>
</organism>
<dbReference type="Gene3D" id="3.40.50.10140">
    <property type="entry name" value="Toll/interleukin-1 receptor homology (TIR) domain"/>
    <property type="match status" value="1"/>
</dbReference>
<dbReference type="InterPro" id="IPR032171">
    <property type="entry name" value="COR-A"/>
</dbReference>
<evidence type="ECO:0000256" key="2">
    <source>
        <dbReference type="ARBA" id="ARBA00022737"/>
    </source>
</evidence>
<dbReference type="InterPro" id="IPR032675">
    <property type="entry name" value="LRR_dom_sf"/>
</dbReference>
<dbReference type="InterPro" id="IPR035897">
    <property type="entry name" value="Toll_tir_struct_dom_sf"/>
</dbReference>
<name>A0A838ZTX4_9FLAO</name>
<evidence type="ECO:0000313" key="4">
    <source>
        <dbReference type="EMBL" id="MBA5630379.1"/>
    </source>
</evidence>
<reference evidence="4 5" key="1">
    <citation type="submission" date="2020-07" db="EMBL/GenBank/DDBJ databases">
        <title>Moheibacter lacus sp. nov., a member of the family Flavobacteriaceae isolated from freshwater lake sediment.</title>
        <authorList>
            <person name="Liu Y."/>
        </authorList>
    </citation>
    <scope>NUCLEOTIDE SEQUENCE [LARGE SCALE GENOMIC DNA]</scope>
    <source>
        <strain evidence="4 5">BDHS18</strain>
    </source>
</reference>
<keyword evidence="5" id="KW-1185">Reference proteome</keyword>
<dbReference type="GO" id="GO:0005737">
    <property type="term" value="C:cytoplasm"/>
    <property type="evidence" value="ECO:0007669"/>
    <property type="project" value="TreeGrafter"/>
</dbReference>
<dbReference type="EMBL" id="JACDZE010000004">
    <property type="protein sequence ID" value="MBA5630379.1"/>
    <property type="molecule type" value="Genomic_DNA"/>
</dbReference>
<dbReference type="PROSITE" id="PS51450">
    <property type="entry name" value="LRR"/>
    <property type="match status" value="6"/>
</dbReference>
<dbReference type="AlphaFoldDB" id="A0A838ZTX4"/>
<comment type="caution">
    <text evidence="4">The sequence shown here is derived from an EMBL/GenBank/DDBJ whole genome shotgun (WGS) entry which is preliminary data.</text>
</comment>
<dbReference type="Gene3D" id="3.80.10.10">
    <property type="entry name" value="Ribonuclease Inhibitor"/>
    <property type="match status" value="1"/>
</dbReference>
<dbReference type="InterPro" id="IPR027417">
    <property type="entry name" value="P-loop_NTPase"/>
</dbReference>
<dbReference type="SUPFAM" id="SSF52200">
    <property type="entry name" value="Toll/Interleukin receptor TIR domain"/>
    <property type="match status" value="1"/>
</dbReference>
<keyword evidence="1" id="KW-0433">Leucine-rich repeat</keyword>
<dbReference type="Proteomes" id="UP000552241">
    <property type="component" value="Unassembled WGS sequence"/>
</dbReference>
<dbReference type="Pfam" id="PF08477">
    <property type="entry name" value="Roc"/>
    <property type="match status" value="1"/>
</dbReference>
<dbReference type="InterPro" id="IPR001611">
    <property type="entry name" value="Leu-rich_rpt"/>
</dbReference>
<dbReference type="RefSeq" id="WP_182043976.1">
    <property type="nucleotide sequence ID" value="NZ_JACDZE010000004.1"/>
</dbReference>
<protein>
    <submittedName>
        <fullName evidence="4">Leucine-rich repeat domain-containing protein</fullName>
    </submittedName>
</protein>
<dbReference type="InterPro" id="IPR036388">
    <property type="entry name" value="WH-like_DNA-bd_sf"/>
</dbReference>
<dbReference type="SMART" id="SM00255">
    <property type="entry name" value="TIR"/>
    <property type="match status" value="1"/>
</dbReference>
<keyword evidence="2" id="KW-0677">Repeat</keyword>
<sequence length="1134" mass="132875">MENIKPEILIKIEKKYNLNLEKLIEFQEIMEFPQSYKVDENNNVIEINLNNCKFSSLHQLRYIKTLKRLCLGGNNIQNIEPLYQLKELEYLDISNNRIEEISILKQLSALRYLNISNNRIYDISPIYDQLRNDLYLQADNNSTVYPSQNISINRNGDVIEWFDNLWNYANSKIEENLHTREKVLDLGNCGITDLSRFPLLYKCTHLKTLILSNEWAIYEGEWDRETSKNNGLPNNIFYVPAEFSKLISLEELFIGGDWKSRKNKVWNRWRIRTFAVFNKLINLKYLNLSNNLIQGNVNLTKLQQTQILHLNNNRITSITISSNLENIKELYLSNNYISDIFFLNKFPAVNTVDLHSNRIKTLLPIRELIERVDINDSKWQKHSINLTQNPLSNPPLEVVSQGNEYVLAYFEQYQAEKSVKIKPYLNRDIKLVLVGNSDAGKSTLTEYFLTGKWNDTISSTHWMVVKRWSTKHKSRTYNIRIFDFGGQEYYHDTHYLFFTKQTAYLLLWNEQSNKYGEVLIEQRQADGRLKANNVQCFPLEYWLNSIEYHTKNKKTSIDEKRIKEILDKRDVDIQNNISAGENWTNEIIQSTEDIGKELEDVPNILITQNKIDNANDLKFLNEQHLKKSYPKIFGYASLSVKTQRGMDNFKNILFELLDKTPLVNKEFLGTWGFVKNEIEIGNYPNKKTTLKEFKEYCNNKIKTIPEVKRGGKKLIKQVLFNDTDAISFAQYLNNIGLILYFPENDSLKDYVFLNQNDILNNIYDILLGLNKQNGKFNKEYIKDTLGKNHFDNECEMITNIMSHFKMIFKHPSDIDHFIAPLYLPSEPPKSVKIFLSTFQKPICKFIFNSFIHKHVILEFFQKHGQAVLKDTNNGESYLYWKNGVVLKEIDTHEIVLVKFCNVNDANKSAYIDVYKLENSGSGQFSENVIKTLEEICVDKDVTKTVTIDGENFIPISVIHKAEENGNWVFHYYEKYYELKQFKQYLKQPIKMKKIFISYSKADAFYLEKLENHLSVLKRNGTIDTWNCRQLLPGEKWDGKIKKELEEADVIIFLVSDDFLATDYIWDVEIKRAIERENATPESVRVVPIIVRSCYWEESPLSVYNTAPKKAQVLTLAGNIDEAYTNAVKEIRKVL</sequence>
<dbReference type="Pfam" id="PF16095">
    <property type="entry name" value="COR-A"/>
    <property type="match status" value="1"/>
</dbReference>
<evidence type="ECO:0000313" key="5">
    <source>
        <dbReference type="Proteomes" id="UP000552241"/>
    </source>
</evidence>
<dbReference type="SUPFAM" id="SSF52540">
    <property type="entry name" value="P-loop containing nucleoside triphosphate hydrolases"/>
    <property type="match status" value="1"/>
</dbReference>
<dbReference type="PANTHER" id="PTHR15454">
    <property type="entry name" value="NISCHARIN RELATED"/>
    <property type="match status" value="1"/>
</dbReference>
<dbReference type="InterPro" id="IPR000157">
    <property type="entry name" value="TIR_dom"/>
</dbReference>
<dbReference type="Pfam" id="PF13676">
    <property type="entry name" value="TIR_2"/>
    <property type="match status" value="1"/>
</dbReference>
<accession>A0A838ZTX4</accession>
<dbReference type="Gene3D" id="3.40.50.300">
    <property type="entry name" value="P-loop containing nucleotide triphosphate hydrolases"/>
    <property type="match status" value="1"/>
</dbReference>
<dbReference type="PANTHER" id="PTHR15454:SF56">
    <property type="entry name" value="PROTEIN PHOSPHATASE 1 REGULATORY SUBUNIT 7-RELATED"/>
    <property type="match status" value="1"/>
</dbReference>
<proteinExistence type="predicted"/>
<evidence type="ECO:0000256" key="1">
    <source>
        <dbReference type="ARBA" id="ARBA00022614"/>
    </source>
</evidence>
<dbReference type="Gene3D" id="1.10.10.10">
    <property type="entry name" value="Winged helix-like DNA-binding domain superfamily/Winged helix DNA-binding domain"/>
    <property type="match status" value="1"/>
</dbReference>
<gene>
    <name evidence="4" type="ORF">HU137_11400</name>
</gene>
<dbReference type="PROSITE" id="PS50104">
    <property type="entry name" value="TIR"/>
    <property type="match status" value="1"/>
</dbReference>
<dbReference type="SMART" id="SM00365">
    <property type="entry name" value="LRR_SD22"/>
    <property type="match status" value="4"/>
</dbReference>
<dbReference type="PRINTS" id="PR00449">
    <property type="entry name" value="RASTRNSFRMNG"/>
</dbReference>
<feature type="domain" description="TIR" evidence="3">
    <location>
        <begin position="990"/>
        <end position="1134"/>
    </location>
</feature>
<evidence type="ECO:0000259" key="3">
    <source>
        <dbReference type="PROSITE" id="PS50104"/>
    </source>
</evidence>